<sequence length="161" mass="18292">MSGLLRDSLNRNAGCFGEGISVSLLNIKTTANIDVCGTLALVHPSCIRSIRKTVILYLHKPFSIIAHRRGLQALPDTTTRSISHRPFLLVLGLEPRPHWELLVIVTIENKVSMLVYKEISRRTNDWIVPVCNPHHRFLWHLIVPDSKISIARTTWTEKSQN</sequence>
<proteinExistence type="predicted"/>
<organism evidence="1">
    <name type="scientific">Salix viminalis</name>
    <name type="common">Common osier</name>
    <name type="synonym">Basket willow</name>
    <dbReference type="NCBI Taxonomy" id="40686"/>
    <lineage>
        <taxon>Eukaryota</taxon>
        <taxon>Viridiplantae</taxon>
        <taxon>Streptophyta</taxon>
        <taxon>Embryophyta</taxon>
        <taxon>Tracheophyta</taxon>
        <taxon>Spermatophyta</taxon>
        <taxon>Magnoliopsida</taxon>
        <taxon>eudicotyledons</taxon>
        <taxon>Gunneridae</taxon>
        <taxon>Pentapetalae</taxon>
        <taxon>rosids</taxon>
        <taxon>fabids</taxon>
        <taxon>Malpighiales</taxon>
        <taxon>Salicaceae</taxon>
        <taxon>Saliceae</taxon>
        <taxon>Salix</taxon>
    </lineage>
</organism>
<dbReference type="EMBL" id="CAADRP010000702">
    <property type="protein sequence ID" value="VFU31413.1"/>
    <property type="molecule type" value="Genomic_DNA"/>
</dbReference>
<accession>A0A6N2KX68</accession>
<evidence type="ECO:0000313" key="1">
    <source>
        <dbReference type="EMBL" id="VFU31413.1"/>
    </source>
</evidence>
<dbReference type="AlphaFoldDB" id="A0A6N2KX68"/>
<reference evidence="1" key="1">
    <citation type="submission" date="2019-03" db="EMBL/GenBank/DDBJ databases">
        <authorList>
            <person name="Mank J."/>
            <person name="Almeida P."/>
        </authorList>
    </citation>
    <scope>NUCLEOTIDE SEQUENCE</scope>
    <source>
        <strain evidence="1">78183</strain>
    </source>
</reference>
<name>A0A6N2KX68_SALVM</name>
<gene>
    <name evidence="1" type="ORF">SVIM_LOCUS130948</name>
</gene>
<protein>
    <submittedName>
        <fullName evidence="1">Uncharacterized protein</fullName>
    </submittedName>
</protein>